<protein>
    <recommendedName>
        <fullName evidence="5">hydroxyacylglutathione hydrolase</fullName>
        <ecNumber evidence="5">3.1.2.6</ecNumber>
    </recommendedName>
    <alternativeName>
        <fullName evidence="9">Glyoxalase II</fullName>
    </alternativeName>
</protein>
<evidence type="ECO:0000256" key="7">
    <source>
        <dbReference type="ARBA" id="ARBA00022801"/>
    </source>
</evidence>
<evidence type="ECO:0000256" key="5">
    <source>
        <dbReference type="ARBA" id="ARBA00011917"/>
    </source>
</evidence>
<dbReference type="HAMAP" id="MF_01374">
    <property type="entry name" value="Glyoxalase_2"/>
    <property type="match status" value="1"/>
</dbReference>
<sequence>MSLLTPLRSVLNPRRHFSLSATRRMKVVPVPVRSDNYAYLLIDEKAKKAAAVDVYDVPKVQAAAQEEGVEIVAAITTHHHHDHSGGNEAFAKAYPGLPIYAGSSKASAATDIVKDKDEFTIADSINVKCLHTPCHTQDSICYYVTPTDGSGHPGGVFTGDTLFIAGCGRFFEGTAPEMHAALSYLGTLPDKTITYVGHEYTASNVAHAKTIDPENAGLKRLEEIIKNNEITTGLTTIGDEKEWNTFMRVHTEPVQKATGAKEEHEVMATLRELKNNFRGKL</sequence>
<evidence type="ECO:0000313" key="11">
    <source>
        <dbReference type="EMBL" id="THG95334.1"/>
    </source>
</evidence>
<accession>A0A4S4KBF3</accession>
<comment type="catalytic activity">
    <reaction evidence="1">
        <text>an S-(2-hydroxyacyl)glutathione + H2O = a 2-hydroxy carboxylate + glutathione + H(+)</text>
        <dbReference type="Rhea" id="RHEA:21864"/>
        <dbReference type="ChEBI" id="CHEBI:15377"/>
        <dbReference type="ChEBI" id="CHEBI:15378"/>
        <dbReference type="ChEBI" id="CHEBI:57925"/>
        <dbReference type="ChEBI" id="CHEBI:58896"/>
        <dbReference type="ChEBI" id="CHEBI:71261"/>
        <dbReference type="EC" id="3.1.2.6"/>
    </reaction>
</comment>
<feature type="domain" description="Metallo-beta-lactamase" evidence="10">
    <location>
        <begin position="35"/>
        <end position="198"/>
    </location>
</feature>
<evidence type="ECO:0000256" key="4">
    <source>
        <dbReference type="ARBA" id="ARBA00006759"/>
    </source>
</evidence>
<keyword evidence="8" id="KW-0862">Zinc</keyword>
<comment type="caution">
    <text evidence="11">The sequence shown here is derived from an EMBL/GenBank/DDBJ whole genome shotgun (WGS) entry which is preliminary data.</text>
</comment>
<dbReference type="GO" id="GO:0004416">
    <property type="term" value="F:hydroxyacylglutathione hydrolase activity"/>
    <property type="evidence" value="ECO:0007669"/>
    <property type="project" value="UniProtKB-EC"/>
</dbReference>
<evidence type="ECO:0000256" key="6">
    <source>
        <dbReference type="ARBA" id="ARBA00022723"/>
    </source>
</evidence>
<evidence type="ECO:0000256" key="2">
    <source>
        <dbReference type="ARBA" id="ARBA00001947"/>
    </source>
</evidence>
<dbReference type="Pfam" id="PF16123">
    <property type="entry name" value="HAGH_C"/>
    <property type="match status" value="1"/>
</dbReference>
<keyword evidence="6" id="KW-0479">Metal-binding</keyword>
<dbReference type="Proteomes" id="UP000309038">
    <property type="component" value="Unassembled WGS sequence"/>
</dbReference>
<comment type="similarity">
    <text evidence="4">Belongs to the metallo-beta-lactamase superfamily. Glyoxalase II family.</text>
</comment>
<keyword evidence="12" id="KW-1185">Reference proteome</keyword>
<dbReference type="InterPro" id="IPR001279">
    <property type="entry name" value="Metallo-B-lactamas"/>
</dbReference>
<keyword evidence="7" id="KW-0378">Hydrolase</keyword>
<proteinExistence type="inferred from homology"/>
<dbReference type="InterPro" id="IPR035680">
    <property type="entry name" value="Clx_II_MBL"/>
</dbReference>
<dbReference type="EMBL" id="SGPJ01000333">
    <property type="protein sequence ID" value="THG95334.1"/>
    <property type="molecule type" value="Genomic_DNA"/>
</dbReference>
<evidence type="ECO:0000259" key="10">
    <source>
        <dbReference type="SMART" id="SM00849"/>
    </source>
</evidence>
<dbReference type="Gene3D" id="3.60.15.10">
    <property type="entry name" value="Ribonuclease Z/Hydroxyacylglutathione hydrolase-like"/>
    <property type="match status" value="1"/>
</dbReference>
<dbReference type="SMART" id="SM00849">
    <property type="entry name" value="Lactamase_B"/>
    <property type="match status" value="1"/>
</dbReference>
<dbReference type="EC" id="3.1.2.6" evidence="5"/>
<evidence type="ECO:0000313" key="12">
    <source>
        <dbReference type="Proteomes" id="UP000309038"/>
    </source>
</evidence>
<dbReference type="CDD" id="cd07723">
    <property type="entry name" value="hydroxyacylglutathione_hydrolase_MBL-fold"/>
    <property type="match status" value="1"/>
</dbReference>
<name>A0A4S4KBF3_9APHY</name>
<dbReference type="SUPFAM" id="SSF56281">
    <property type="entry name" value="Metallo-hydrolase/oxidoreductase"/>
    <property type="match status" value="1"/>
</dbReference>
<dbReference type="PANTHER" id="PTHR11935">
    <property type="entry name" value="BETA LACTAMASE DOMAIN"/>
    <property type="match status" value="1"/>
</dbReference>
<evidence type="ECO:0000256" key="1">
    <source>
        <dbReference type="ARBA" id="ARBA00001623"/>
    </source>
</evidence>
<evidence type="ECO:0000256" key="8">
    <source>
        <dbReference type="ARBA" id="ARBA00022833"/>
    </source>
</evidence>
<comment type="cofactor">
    <cofactor evidence="2">
        <name>Zn(2+)</name>
        <dbReference type="ChEBI" id="CHEBI:29105"/>
    </cofactor>
</comment>
<dbReference type="Pfam" id="PF00753">
    <property type="entry name" value="Lactamase_B"/>
    <property type="match status" value="1"/>
</dbReference>
<gene>
    <name evidence="11" type="ORF">EW026_g6297</name>
</gene>
<evidence type="ECO:0000256" key="9">
    <source>
        <dbReference type="ARBA" id="ARBA00031044"/>
    </source>
</evidence>
<dbReference type="GO" id="GO:0046872">
    <property type="term" value="F:metal ion binding"/>
    <property type="evidence" value="ECO:0007669"/>
    <property type="project" value="UniProtKB-KW"/>
</dbReference>
<reference evidence="11 12" key="1">
    <citation type="submission" date="2019-02" db="EMBL/GenBank/DDBJ databases">
        <title>Genome sequencing of the rare red list fungi Phlebia centrifuga.</title>
        <authorList>
            <person name="Buettner E."/>
            <person name="Kellner H."/>
        </authorList>
    </citation>
    <scope>NUCLEOTIDE SEQUENCE [LARGE SCALE GENOMIC DNA]</scope>
    <source>
        <strain evidence="11 12">DSM 108282</strain>
    </source>
</reference>
<dbReference type="PANTHER" id="PTHR11935:SF94">
    <property type="entry name" value="TENZING NORGAY, ISOFORM C"/>
    <property type="match status" value="1"/>
</dbReference>
<dbReference type="InterPro" id="IPR032282">
    <property type="entry name" value="HAGH_C"/>
</dbReference>
<dbReference type="InterPro" id="IPR036866">
    <property type="entry name" value="RibonucZ/Hydroxyglut_hydro"/>
</dbReference>
<evidence type="ECO:0000256" key="3">
    <source>
        <dbReference type="ARBA" id="ARBA00004963"/>
    </source>
</evidence>
<dbReference type="GO" id="GO:0019243">
    <property type="term" value="P:methylglyoxal catabolic process to D-lactate via S-lactoyl-glutathione"/>
    <property type="evidence" value="ECO:0007669"/>
    <property type="project" value="InterPro"/>
</dbReference>
<dbReference type="AlphaFoldDB" id="A0A4S4KBF3"/>
<comment type="pathway">
    <text evidence="3">Secondary metabolite metabolism; methylglyoxal degradation; (R)-lactate from methylglyoxal: step 2/2.</text>
</comment>
<organism evidence="11 12">
    <name type="scientific">Hermanssonia centrifuga</name>
    <dbReference type="NCBI Taxonomy" id="98765"/>
    <lineage>
        <taxon>Eukaryota</taxon>
        <taxon>Fungi</taxon>
        <taxon>Dikarya</taxon>
        <taxon>Basidiomycota</taxon>
        <taxon>Agaricomycotina</taxon>
        <taxon>Agaricomycetes</taxon>
        <taxon>Polyporales</taxon>
        <taxon>Meruliaceae</taxon>
        <taxon>Hermanssonia</taxon>
    </lineage>
</organism>
<dbReference type="InterPro" id="IPR017782">
    <property type="entry name" value="Hydroxyacylglutathione_Hdrlase"/>
</dbReference>
<dbReference type="NCBIfam" id="TIGR03413">
    <property type="entry name" value="GSH_gloB"/>
    <property type="match status" value="1"/>
</dbReference>
<dbReference type="UniPathway" id="UPA00619">
    <property type="reaction ID" value="UER00676"/>
</dbReference>